<accession>A0A916XTA2</accession>
<gene>
    <name evidence="2" type="ORF">GCM10011335_08820</name>
</gene>
<dbReference type="EMBL" id="BMJJ01000002">
    <property type="protein sequence ID" value="GGD08210.1"/>
    <property type="molecule type" value="Genomic_DNA"/>
</dbReference>
<name>A0A916XTA2_9HYPH</name>
<dbReference type="InterPro" id="IPR009325">
    <property type="entry name" value="DUF983"/>
</dbReference>
<proteinExistence type="predicted"/>
<keyword evidence="3" id="KW-1185">Reference proteome</keyword>
<reference evidence="2" key="2">
    <citation type="submission" date="2020-09" db="EMBL/GenBank/DDBJ databases">
        <authorList>
            <person name="Sun Q."/>
            <person name="Zhou Y."/>
        </authorList>
    </citation>
    <scope>NUCLEOTIDE SEQUENCE</scope>
    <source>
        <strain evidence="2">CGMCC 1.15493</strain>
    </source>
</reference>
<feature type="transmembrane region" description="Helical" evidence="1">
    <location>
        <begin position="58"/>
        <end position="78"/>
    </location>
</feature>
<evidence type="ECO:0000313" key="2">
    <source>
        <dbReference type="EMBL" id="GGD08210.1"/>
    </source>
</evidence>
<sequence length="130" mass="14319">MTDDRTGIAPVHAAKMAMFNRCPRCGQGKLFKGFLSLRPACTSCGLDYAFIDSGDGPAVFVILIIGFIIVGLALWVDITWSPPFWVHILLWLPLTLALCLPLLRLLKGLMIGLQYRNRAAEGRLSDDADD</sequence>
<dbReference type="Proteomes" id="UP000613160">
    <property type="component" value="Unassembled WGS sequence"/>
</dbReference>
<keyword evidence="1" id="KW-1133">Transmembrane helix</keyword>
<evidence type="ECO:0000313" key="3">
    <source>
        <dbReference type="Proteomes" id="UP000613160"/>
    </source>
</evidence>
<keyword evidence="1" id="KW-0472">Membrane</keyword>
<reference evidence="2" key="1">
    <citation type="journal article" date="2014" name="Int. J. Syst. Evol. Microbiol.">
        <title>Complete genome sequence of Corynebacterium casei LMG S-19264T (=DSM 44701T), isolated from a smear-ripened cheese.</title>
        <authorList>
            <consortium name="US DOE Joint Genome Institute (JGI-PGF)"/>
            <person name="Walter F."/>
            <person name="Albersmeier A."/>
            <person name="Kalinowski J."/>
            <person name="Ruckert C."/>
        </authorList>
    </citation>
    <scope>NUCLEOTIDE SEQUENCE</scope>
    <source>
        <strain evidence="2">CGMCC 1.15493</strain>
    </source>
</reference>
<evidence type="ECO:0000256" key="1">
    <source>
        <dbReference type="SAM" id="Phobius"/>
    </source>
</evidence>
<protein>
    <submittedName>
        <fullName evidence="2">Membrane protein</fullName>
    </submittedName>
</protein>
<feature type="transmembrane region" description="Helical" evidence="1">
    <location>
        <begin position="84"/>
        <end position="106"/>
    </location>
</feature>
<dbReference type="AlphaFoldDB" id="A0A916XTA2"/>
<comment type="caution">
    <text evidence="2">The sequence shown here is derived from an EMBL/GenBank/DDBJ whole genome shotgun (WGS) entry which is preliminary data.</text>
</comment>
<dbReference type="Pfam" id="PF06170">
    <property type="entry name" value="DUF983"/>
    <property type="match status" value="1"/>
</dbReference>
<keyword evidence="1" id="KW-0812">Transmembrane</keyword>
<organism evidence="2 3">
    <name type="scientific">Aureimonas glaciei</name>
    <dbReference type="NCBI Taxonomy" id="1776957"/>
    <lineage>
        <taxon>Bacteria</taxon>
        <taxon>Pseudomonadati</taxon>
        <taxon>Pseudomonadota</taxon>
        <taxon>Alphaproteobacteria</taxon>
        <taxon>Hyphomicrobiales</taxon>
        <taxon>Aurantimonadaceae</taxon>
        <taxon>Aureimonas</taxon>
    </lineage>
</organism>